<comment type="caution">
    <text evidence="1">The sequence shown here is derived from an EMBL/GenBank/DDBJ whole genome shotgun (WGS) entry which is preliminary data.</text>
</comment>
<organism evidence="1 2">
    <name type="scientific">Neisseria dumasiana</name>
    <dbReference type="NCBI Taxonomy" id="1931275"/>
    <lineage>
        <taxon>Bacteria</taxon>
        <taxon>Pseudomonadati</taxon>
        <taxon>Pseudomonadota</taxon>
        <taxon>Betaproteobacteria</taxon>
        <taxon>Neisseriales</taxon>
        <taxon>Neisseriaceae</taxon>
        <taxon>Neisseria</taxon>
    </lineage>
</organism>
<dbReference type="OrthoDB" id="5295974at2"/>
<dbReference type="Proteomes" id="UP000193303">
    <property type="component" value="Unassembled WGS sequence"/>
</dbReference>
<evidence type="ECO:0008006" key="3">
    <source>
        <dbReference type="Google" id="ProtNLM"/>
    </source>
</evidence>
<dbReference type="EMBL" id="MTAB01000020">
    <property type="protein sequence ID" value="OSI19108.1"/>
    <property type="molecule type" value="Genomic_DNA"/>
</dbReference>
<gene>
    <name evidence="1" type="ORF">BV912_08850</name>
</gene>
<accession>A0A1X3DGR1</accession>
<dbReference type="AlphaFoldDB" id="A0A1X3DGR1"/>
<protein>
    <recommendedName>
        <fullName evidence="3">Phosphoglycerate mutase</fullName>
    </recommendedName>
</protein>
<dbReference type="STRING" id="1931275.BV914_01925"/>
<sequence length="328" mass="37095">MYLTLALPALNFNTSENIPPLYLPSLNKMLRFGRYIATPSRPSEFYARYLWNGSLLDAAKQYLNIPQHQAAVFASPVWQQMGMHQMDMLGGADIQIWAEEAAEWCAGLNDFLGQDGWCFYVVRPDLWLLTLPSSPRWQAAPVFDVLGQVDGTVRAEGPDSGIWLQKQTEIQMWLYSHPLNAARNAAKAPNVNGLWLWHDVAGSQTSLPLLACDSPWAQFYAGEKADAPYDFAAWQNVVQEHGRSFSDGLIFLDDLVVTRHTSDVWAYKDILEKWENNWFTPLWQALETGRLKGLSIVTDGDNGGCLNIKPKAGRAFWKRRKEFAGRLV</sequence>
<proteinExistence type="predicted"/>
<reference evidence="2" key="1">
    <citation type="submission" date="2017-01" db="EMBL/GenBank/DDBJ databases">
        <authorList>
            <person name="Mah S.A."/>
            <person name="Swanson W.J."/>
            <person name="Moy G.W."/>
            <person name="Vacquier V.D."/>
        </authorList>
    </citation>
    <scope>NUCLEOTIDE SEQUENCE [LARGE SCALE GENOMIC DNA]</scope>
    <source>
        <strain evidence="2">124861</strain>
    </source>
</reference>
<evidence type="ECO:0000313" key="1">
    <source>
        <dbReference type="EMBL" id="OSI19108.1"/>
    </source>
</evidence>
<name>A0A1X3DGR1_9NEIS</name>
<dbReference type="RefSeq" id="WP_085359939.1">
    <property type="nucleotide sequence ID" value="NZ_MTAB01000020.1"/>
</dbReference>
<evidence type="ECO:0000313" key="2">
    <source>
        <dbReference type="Proteomes" id="UP000193303"/>
    </source>
</evidence>